<evidence type="ECO:0000259" key="3">
    <source>
        <dbReference type="SMART" id="SM00555"/>
    </source>
</evidence>
<dbReference type="InterPro" id="IPR013724">
    <property type="entry name" value="GIT_SHD"/>
</dbReference>
<protein>
    <submittedName>
        <fullName evidence="4">Component of the polarisome</fullName>
    </submittedName>
</protein>
<dbReference type="Pfam" id="PF23742">
    <property type="entry name" value="VBS_C3G9"/>
    <property type="match status" value="1"/>
</dbReference>
<feature type="compositionally biased region" description="Low complexity" evidence="2">
    <location>
        <begin position="137"/>
        <end position="147"/>
    </location>
</feature>
<dbReference type="PANTHER" id="PTHR21601">
    <property type="entry name" value="SPA2 PROTEIN"/>
    <property type="match status" value="1"/>
</dbReference>
<evidence type="ECO:0000256" key="1">
    <source>
        <dbReference type="SAM" id="Coils"/>
    </source>
</evidence>
<dbReference type="Proteomes" id="UP001149813">
    <property type="component" value="Unassembled WGS sequence"/>
</dbReference>
<feature type="region of interest" description="Disordered" evidence="2">
    <location>
        <begin position="114"/>
        <end position="213"/>
    </location>
</feature>
<dbReference type="SMART" id="SM00555">
    <property type="entry name" value="GIT"/>
    <property type="match status" value="2"/>
</dbReference>
<dbReference type="InterPro" id="IPR039892">
    <property type="entry name" value="Spa2/Sph1"/>
</dbReference>
<dbReference type="PANTHER" id="PTHR21601:SF0">
    <property type="entry name" value="PROTEIN SPA2-RELATED"/>
    <property type="match status" value="1"/>
</dbReference>
<dbReference type="Gene3D" id="1.10.287.1490">
    <property type="match status" value="1"/>
</dbReference>
<keyword evidence="5" id="KW-1185">Reference proteome</keyword>
<dbReference type="Pfam" id="PF08518">
    <property type="entry name" value="GIT_SHD"/>
    <property type="match status" value="2"/>
</dbReference>
<accession>A0A9W7Y1Y8</accession>
<evidence type="ECO:0000313" key="5">
    <source>
        <dbReference type="Proteomes" id="UP001149813"/>
    </source>
</evidence>
<name>A0A9W7Y1Y8_9FUNG</name>
<comment type="caution">
    <text evidence="4">The sequence shown here is derived from an EMBL/GenBank/DDBJ whole genome shotgun (WGS) entry which is preliminary data.</text>
</comment>
<feature type="domain" description="GIT Spa2 homology (SHD)" evidence="3">
    <location>
        <begin position="80"/>
        <end position="110"/>
    </location>
</feature>
<keyword evidence="1" id="KW-0175">Coiled coil</keyword>
<proteinExistence type="predicted"/>
<dbReference type="OrthoDB" id="5588096at2759"/>
<gene>
    <name evidence="4" type="primary">SPA2</name>
    <name evidence="4" type="ORF">LPJ53_000424</name>
</gene>
<reference evidence="4" key="1">
    <citation type="submission" date="2022-07" db="EMBL/GenBank/DDBJ databases">
        <title>Phylogenomic reconstructions and comparative analyses of Kickxellomycotina fungi.</title>
        <authorList>
            <person name="Reynolds N.K."/>
            <person name="Stajich J.E."/>
            <person name="Barry K."/>
            <person name="Grigoriev I.V."/>
            <person name="Crous P."/>
            <person name="Smith M.E."/>
        </authorList>
    </citation>
    <scope>NUCLEOTIDE SEQUENCE</scope>
    <source>
        <strain evidence="4">NBRC 32514</strain>
    </source>
</reference>
<feature type="coiled-coil region" evidence="1">
    <location>
        <begin position="265"/>
        <end position="378"/>
    </location>
</feature>
<dbReference type="EMBL" id="JANBOJ010000006">
    <property type="protein sequence ID" value="KAJ1725386.1"/>
    <property type="molecule type" value="Genomic_DNA"/>
</dbReference>
<dbReference type="GO" id="GO:0005078">
    <property type="term" value="F:MAP-kinase scaffold activity"/>
    <property type="evidence" value="ECO:0007669"/>
    <property type="project" value="TreeGrafter"/>
</dbReference>
<sequence length="719" mass="79948">MEATAGQYHREMSNFILDEIEKGIPAPAKFEPAKLSRLSPMQFQELATDVYDELKRRRADNPDFPFLPVRDHYHPKRNQARQKLATLSPSKFVDLVHDVNEELKRRFPQKIDSVQGFSPMSQGPHYDSMNMSNMYSGLPGQQQQQQYSGGGGADSRSASGQYGQYGAQSSSYNQYQPRRSPPTSSNSAQGFQQTMSASSMNMPTSGVRSGSFANDDALDNVERAASDLSYAIHSSQQAIHHRPASRVSTPDRGIRSQPNEVEKIKNEYEMRLTAMRKRVGQLESQLLDIRGDGSHGKDNEQMQNLERLNDVLTQKNERLENELKILRDQLVTARSDIPALRQENDKLRQERSRFIDRERDLKSKLDEARAKVRKLKTTSVFAMDHGDAELVPPPVYVNSGGVIRPSSVRAFHEAVESLLVAVRSESMENDLPVAQSSIMVACDELKTDIRAYQEANAREPSAWPLPSDSKESIPSIVQNLDTDLRGLAVAVDKHISSMGVLPLSFLEAAASQLATSVVELVKMLKVCYDETKAAPRSVQAMSTPMSSSQQAASGTPGGYGGRQSLTADSELEPHALEISTDDIISGIQNMLQLMRMPNLDPNALYSTLHQVVVSIRSTIGYCHEEFNMIQSGATANVRIHADMYDPTTARGVLEGLEKGHLQLTDQLNDIREAQEAAGSNDLDNEIVRELLDDMVFKQRLKSALLDVGKSTQTLVRWVE</sequence>
<dbReference type="InterPro" id="IPR056439">
    <property type="entry name" value="VBS_C3G9"/>
</dbReference>
<organism evidence="4 5">
    <name type="scientific">Coemansia erecta</name>
    <dbReference type="NCBI Taxonomy" id="147472"/>
    <lineage>
        <taxon>Eukaryota</taxon>
        <taxon>Fungi</taxon>
        <taxon>Fungi incertae sedis</taxon>
        <taxon>Zoopagomycota</taxon>
        <taxon>Kickxellomycotina</taxon>
        <taxon>Kickxellomycetes</taxon>
        <taxon>Kickxellales</taxon>
        <taxon>Kickxellaceae</taxon>
        <taxon>Coemansia</taxon>
    </lineage>
</organism>
<feature type="compositionally biased region" description="Polar residues" evidence="2">
    <location>
        <begin position="166"/>
        <end position="212"/>
    </location>
</feature>
<dbReference type="AlphaFoldDB" id="A0A9W7Y1Y8"/>
<evidence type="ECO:0000256" key="2">
    <source>
        <dbReference type="SAM" id="MobiDB-lite"/>
    </source>
</evidence>
<evidence type="ECO:0000313" key="4">
    <source>
        <dbReference type="EMBL" id="KAJ1725386.1"/>
    </source>
</evidence>
<feature type="compositionally biased region" description="Polar residues" evidence="2">
    <location>
        <begin position="539"/>
        <end position="553"/>
    </location>
</feature>
<feature type="region of interest" description="Disordered" evidence="2">
    <location>
        <begin position="537"/>
        <end position="565"/>
    </location>
</feature>
<feature type="domain" description="GIT Spa2 homology (SHD)" evidence="3">
    <location>
        <begin position="31"/>
        <end position="61"/>
    </location>
</feature>
<feature type="region of interest" description="Disordered" evidence="2">
    <location>
        <begin position="233"/>
        <end position="255"/>
    </location>
</feature>